<feature type="compositionally biased region" description="Basic and acidic residues" evidence="1">
    <location>
        <begin position="516"/>
        <end position="526"/>
    </location>
</feature>
<evidence type="ECO:0008006" key="4">
    <source>
        <dbReference type="Google" id="ProtNLM"/>
    </source>
</evidence>
<comment type="caution">
    <text evidence="2">The sequence shown here is derived from an EMBL/GenBank/DDBJ whole genome shotgun (WGS) entry which is preliminary data.</text>
</comment>
<dbReference type="SMART" id="SM01301">
    <property type="entry name" value="PTPlike_phytase"/>
    <property type="match status" value="2"/>
</dbReference>
<feature type="region of interest" description="Disordered" evidence="1">
    <location>
        <begin position="498"/>
        <end position="526"/>
    </location>
</feature>
<accession>A0A8H3B8Y2</accession>
<dbReference type="PANTHER" id="PTHR23339">
    <property type="entry name" value="TYROSINE SPECIFIC PROTEIN PHOSPHATASE AND DUAL SPECIFICITY PROTEIN PHOSPHATASE"/>
    <property type="match status" value="1"/>
</dbReference>
<dbReference type="SUPFAM" id="SSF52799">
    <property type="entry name" value="(Phosphotyrosine protein) phosphatases II"/>
    <property type="match status" value="2"/>
</dbReference>
<dbReference type="Gene3D" id="3.90.190.10">
    <property type="entry name" value="Protein tyrosine phosphatase superfamily"/>
    <property type="match status" value="2"/>
</dbReference>
<dbReference type="InterPro" id="IPR029021">
    <property type="entry name" value="Prot-tyrosine_phosphatase-like"/>
</dbReference>
<proteinExistence type="predicted"/>
<evidence type="ECO:0000313" key="3">
    <source>
        <dbReference type="Proteomes" id="UP000663888"/>
    </source>
</evidence>
<dbReference type="InterPro" id="IPR050561">
    <property type="entry name" value="PTP"/>
</dbReference>
<name>A0A8H3B8Y2_9AGAM</name>
<dbReference type="CDD" id="cd14496">
    <property type="entry name" value="PTP_paladin"/>
    <property type="match status" value="1"/>
</dbReference>
<dbReference type="EMBL" id="CAJMWX010001039">
    <property type="protein sequence ID" value="CAE6450634.1"/>
    <property type="molecule type" value="Genomic_DNA"/>
</dbReference>
<organism evidence="2 3">
    <name type="scientific">Rhizoctonia solani</name>
    <dbReference type="NCBI Taxonomy" id="456999"/>
    <lineage>
        <taxon>Eukaryota</taxon>
        <taxon>Fungi</taxon>
        <taxon>Dikarya</taxon>
        <taxon>Basidiomycota</taxon>
        <taxon>Agaricomycotina</taxon>
        <taxon>Agaricomycetes</taxon>
        <taxon>Cantharellales</taxon>
        <taxon>Ceratobasidiaceae</taxon>
        <taxon>Rhizoctonia</taxon>
    </lineage>
</organism>
<gene>
    <name evidence="2" type="ORF">RDB_LOCUS67998</name>
</gene>
<evidence type="ECO:0000313" key="2">
    <source>
        <dbReference type="EMBL" id="CAE6450634.1"/>
    </source>
</evidence>
<dbReference type="AlphaFoldDB" id="A0A8H3B8Y2"/>
<sequence>MGAVRTTFAMVSACLIRRKQLIARGFPDPFAKIAASAHESGVATPADIQASVALQQVEAQQELSKSLLRLTYLLQQSLPSANTQSAIELLLAQPVLMDNLRKAHMGNYGLVLSLLGCLEDGLHVKKLADRVIDSCDHVANLREEILAHRVDYSVTSMDDKGRSAHILKAKRAMEKYYFTIAFAGYVEESENFNASFQEWMEARTEIWNQVGFMRKAGLRLNVFAPVADLSVISKGESVQAPQVAGGRVLGDEWTDHVVKNRSGIILREGMLLKSDMWKSERHDAGAETLRGAINFRNIPGTNIYALGQPNEEAIGAVVRRVKEDYPNVRKVAWINLREEPIIYVNGVAHCLRRENYSLRNMKDYGGISAGRLEILEDRLKNDVIAEVNFFQGRILLHTENADGSVMPIWDEADAKDIAVPKDTMSAQVDEIEIAYKRIPITSERPPDFTDIEALADVVIRTDSERTPIVLNCQLGRGRSTVASIVVLLLQEWLKSGRGRAPARTPRRGVSMLSVPSRERDPDSVEPKPRLSYQIINNLLRVIRRGPDVKRMVDDAIDQCDQFLNLRESIEDARLRAEGSTDEQKKKRFIQLGLHNLRKYFELIVFQSFLTENDPDTVRTFASFEEFVKSRPVIATFENELRVEGAKALKPLERSEREDAAFADDIQFVVANRSGSVLSASTILKSDFFSNLQKMSLPERIDGAANFRRNPLTLALANEGSDGKFVCGSGMPTVDGLRRALARVDAAPGGKNVVFWTSLREEPVLYVAGGRPHVLRLVDKPLTNVEATGITTDVVESMERNLKKDIEREMIQFEGRVLLHDEVETQPGSFDITAQWEPVTIQDIMTPRDVFRLVVDEGYRVDYARLAITDEQAPLPDALDQLVHRVEAGLKVAGDLVFNCQMRRGRTTTGMVAACLISTVASCDVTAALQDEDDSSSANSHYDPVDGSYEEEAYLRGEYKIILQLVGVLSYGKVAKRVTDKAIDAMADVQNLRKAIFDYKLKVDASDAGSAKQKKLMDLGVNYLYRYGTLIVLANYLIERRQRNIASSFPAWLKEHREITRLLGRRSLD</sequence>
<dbReference type="Proteomes" id="UP000663888">
    <property type="component" value="Unassembled WGS sequence"/>
</dbReference>
<evidence type="ECO:0000256" key="1">
    <source>
        <dbReference type="SAM" id="MobiDB-lite"/>
    </source>
</evidence>
<reference evidence="2" key="1">
    <citation type="submission" date="2021-01" db="EMBL/GenBank/DDBJ databases">
        <authorList>
            <person name="Kaushik A."/>
        </authorList>
    </citation>
    <scope>NUCLEOTIDE SEQUENCE</scope>
    <source>
        <strain evidence="2">AG4-R118</strain>
    </source>
</reference>
<protein>
    <recommendedName>
        <fullName evidence="4">Paladin</fullName>
    </recommendedName>
</protein>
<dbReference type="Pfam" id="PF14566">
    <property type="entry name" value="PTPlike_phytase"/>
    <property type="match status" value="2"/>
</dbReference>